<gene>
    <name evidence="1" type="ORF">APAC_2567</name>
</gene>
<evidence type="ECO:0000313" key="1">
    <source>
        <dbReference type="EMBL" id="QEP35609.1"/>
    </source>
</evidence>
<accession>A0A5C2HB68</accession>
<reference evidence="1" key="1">
    <citation type="submission" date="2019-09" db="EMBL/GenBank/DDBJ databases">
        <title>Complete genome sequencing of four Arcobacter species reveals a diverse suite of mobile elements.</title>
        <authorList>
            <person name="Miller W.G."/>
            <person name="Yee E."/>
            <person name="Bono J.L."/>
        </authorList>
    </citation>
    <scope>NUCLEOTIDE SEQUENCE [LARGE SCALE GENOMIC DNA]</scope>
    <source>
        <strain evidence="1">LMG 26638</strain>
    </source>
</reference>
<organism evidence="1 2">
    <name type="scientific">Malaciobacter pacificus</name>
    <dbReference type="NCBI Taxonomy" id="1080223"/>
    <lineage>
        <taxon>Bacteria</taxon>
        <taxon>Pseudomonadati</taxon>
        <taxon>Campylobacterota</taxon>
        <taxon>Epsilonproteobacteria</taxon>
        <taxon>Campylobacterales</taxon>
        <taxon>Arcobacteraceae</taxon>
        <taxon>Malaciobacter</taxon>
    </lineage>
</organism>
<dbReference type="RefSeq" id="WP_130234493.1">
    <property type="nucleotide sequence ID" value="NZ_BMEF01000030.1"/>
</dbReference>
<dbReference type="InterPro" id="IPR020483">
    <property type="entry name" value="Uncharacterised_YgbA"/>
</dbReference>
<name>A0A5C2HB68_9BACT</name>
<dbReference type="OrthoDB" id="5344095at2"/>
<dbReference type="Pfam" id="PF11756">
    <property type="entry name" value="YgbA_NO"/>
    <property type="match status" value="1"/>
</dbReference>
<reference evidence="1" key="2">
    <citation type="submission" date="2019-09" db="EMBL/GenBank/DDBJ databases">
        <title>Taxonomic note: a critical rebuttal of the proposed division of the genus Arcobacter into six genera, emended descriptions of Arcobacter anaerophilus and the genus Arcobacter, and an assessment of genus-level boundaries for Epsilonproteobacteria using in silico genomic comparator tools.</title>
        <authorList>
            <person name="On S.L.W."/>
            <person name="Miller W.G."/>
            <person name="Biggs P."/>
            <person name="Cornelius A."/>
            <person name="Vandamme P."/>
        </authorList>
    </citation>
    <scope>NUCLEOTIDE SEQUENCE [LARGE SCALE GENOMIC DNA]</scope>
    <source>
        <strain evidence="1">LMG 26638</strain>
    </source>
</reference>
<dbReference type="NCBIfam" id="NF007718">
    <property type="entry name" value="PRK10410.2-2"/>
    <property type="match status" value="1"/>
</dbReference>
<dbReference type="AlphaFoldDB" id="A0A5C2HB68"/>
<proteinExistence type="predicted"/>
<dbReference type="KEGG" id="apai:APAC_2567"/>
<dbReference type="EMBL" id="CP035928">
    <property type="protein sequence ID" value="QEP35609.1"/>
    <property type="molecule type" value="Genomic_DNA"/>
</dbReference>
<sequence>MTKLKFETEVATLKKFFETYCLDKHTDLHYKKISVIYQDTEFDISLTLCNECKKNIDYSFEKLQNCPHEIKPRCRKCPNPCYEKYEWKQVAKVMKYSAIKLSLSTIKSKVFKIFN</sequence>
<keyword evidence="2" id="KW-1185">Reference proteome</keyword>
<protein>
    <submittedName>
        <fullName evidence="1">Putative nitrous oxide-regulated protein</fullName>
    </submittedName>
</protein>
<evidence type="ECO:0000313" key="2">
    <source>
        <dbReference type="Proteomes" id="UP000322726"/>
    </source>
</evidence>
<dbReference type="Proteomes" id="UP000322726">
    <property type="component" value="Chromosome"/>
</dbReference>